<dbReference type="PANTHER" id="PTHR43017:SF1">
    <property type="entry name" value="ACETYLTRANSFERASE YJL218W-RELATED"/>
    <property type="match status" value="1"/>
</dbReference>
<dbReference type="InterPro" id="IPR039369">
    <property type="entry name" value="LacA-like"/>
</dbReference>
<proteinExistence type="inferred from homology"/>
<dbReference type="PANTHER" id="PTHR43017">
    <property type="entry name" value="GALACTOSIDE O-ACETYLTRANSFERASE"/>
    <property type="match status" value="1"/>
</dbReference>
<dbReference type="InterPro" id="IPR011004">
    <property type="entry name" value="Trimer_LpxA-like_sf"/>
</dbReference>
<dbReference type="SUPFAM" id="SSF51161">
    <property type="entry name" value="Trimeric LpxA-like enzymes"/>
    <property type="match status" value="1"/>
</dbReference>
<dbReference type="EMBL" id="CP044496">
    <property type="protein sequence ID" value="QFG51051.1"/>
    <property type="molecule type" value="Genomic_DNA"/>
</dbReference>
<dbReference type="Gene3D" id="2.160.10.10">
    <property type="entry name" value="Hexapeptide repeat proteins"/>
    <property type="match status" value="1"/>
</dbReference>
<evidence type="ECO:0000256" key="3">
    <source>
        <dbReference type="RuleBase" id="RU367021"/>
    </source>
</evidence>
<evidence type="ECO:0000256" key="2">
    <source>
        <dbReference type="ARBA" id="ARBA00022737"/>
    </source>
</evidence>
<dbReference type="GeneID" id="78211984"/>
<dbReference type="InterPro" id="IPR018357">
    <property type="entry name" value="Hexapep_transf_CS"/>
</dbReference>
<organism evidence="4 5">
    <name type="scientific">Lactobacillus acetotolerans</name>
    <dbReference type="NCBI Taxonomy" id="1600"/>
    <lineage>
        <taxon>Bacteria</taxon>
        <taxon>Bacillati</taxon>
        <taxon>Bacillota</taxon>
        <taxon>Bacilli</taxon>
        <taxon>Lactobacillales</taxon>
        <taxon>Lactobacillaceae</taxon>
        <taxon>Lactobacillus</taxon>
    </lineage>
</organism>
<keyword evidence="1 3" id="KW-0808">Transferase</keyword>
<sequence length="209" mass="23825">MKDFEKERKMAGKIHNPAKVKDDPWLRIREACKEFNDSKFWEDKKPFENLKKFFGRAAKDMTITPPFYCDRGDMIFFGEHFYSNTGLTILDDNKVTIGDNVYFAPHVSIFCPNHPIVSSVRDKNFEVDLPVTIGNSVWVGGNVTINPGVTIGDDVVIGSGSVVTHDIPSHVVAAGVPCKVLHPITKKDEEYWQNEEKKYNEDKKKFDKK</sequence>
<dbReference type="GO" id="GO:0008870">
    <property type="term" value="F:galactoside O-acetyltransferase activity"/>
    <property type="evidence" value="ECO:0007669"/>
    <property type="project" value="TreeGrafter"/>
</dbReference>
<dbReference type="EC" id="2.3.1.-" evidence="3"/>
<gene>
    <name evidence="4" type="ORF">LA749_03185</name>
</gene>
<evidence type="ECO:0000313" key="5">
    <source>
        <dbReference type="Proteomes" id="UP000325393"/>
    </source>
</evidence>
<dbReference type="InterPro" id="IPR001451">
    <property type="entry name" value="Hexapep"/>
</dbReference>
<protein>
    <recommendedName>
        <fullName evidence="3">Acetyltransferase</fullName>
        <ecNumber evidence="3">2.3.1.-</ecNumber>
    </recommendedName>
</protein>
<accession>A0A5P5ZK96</accession>
<reference evidence="4 5" key="1">
    <citation type="submission" date="2019-09" db="EMBL/GenBank/DDBJ databases">
        <title>Genome sequencing of Lactobacillus acetotolerans.</title>
        <authorList>
            <person name="Kim K."/>
        </authorList>
    </citation>
    <scope>NUCLEOTIDE SEQUENCE [LARGE SCALE GENOMIC DNA]</scope>
    <source>
        <strain evidence="4 5">LA749</strain>
    </source>
</reference>
<dbReference type="CDD" id="cd03357">
    <property type="entry name" value="LbH_MAT_GAT"/>
    <property type="match status" value="1"/>
</dbReference>
<dbReference type="AlphaFoldDB" id="A0A5P5ZK96"/>
<dbReference type="Proteomes" id="UP000325393">
    <property type="component" value="Chromosome"/>
</dbReference>
<dbReference type="RefSeq" id="WP_056970024.1">
    <property type="nucleotide sequence ID" value="NZ_CP044496.1"/>
</dbReference>
<name>A0A5P5ZK96_9LACO</name>
<dbReference type="PROSITE" id="PS00101">
    <property type="entry name" value="HEXAPEP_TRANSFERASES"/>
    <property type="match status" value="1"/>
</dbReference>
<keyword evidence="3" id="KW-0012">Acyltransferase</keyword>
<keyword evidence="2" id="KW-0677">Repeat</keyword>
<comment type="similarity">
    <text evidence="3">Belongs to the transferase hexapeptide repeat family.</text>
</comment>
<dbReference type="Pfam" id="PF00132">
    <property type="entry name" value="Hexapep"/>
    <property type="match status" value="1"/>
</dbReference>
<evidence type="ECO:0000313" key="4">
    <source>
        <dbReference type="EMBL" id="QFG51051.1"/>
    </source>
</evidence>
<evidence type="ECO:0000256" key="1">
    <source>
        <dbReference type="ARBA" id="ARBA00022679"/>
    </source>
</evidence>